<sequence>MQRPEPPTTGSRAEAQVQIESNGKKIQSLSETIASTEEKLAQVINEYRCAIRALQKTKQELEDEVSLTLAYISPIRTLPHELLRHIFLLNFEDQPCCAWGIAAVCSLWRRLVLGMPRMWSKIRLVTTPYANADTIRLWLERSGSTIPLDIEIFLQVHTASSKATRRRSLSPARHTLLPPIGAQYVHIPPPPPIILPQNPFLTPPSPTLNPTDSPPSTPSTQSPVTPTMSTFSKTSLHWGHIAFYYMVDQMHRWERFIFRFDKQFASVTALKSVIGDAPHLKEFEISCAEPAFYSEWNWLPSAKANTTIVLPNLSSLTLQYMPFKWSSPLFKTDLHSLTLRSLPTSHLPLDRILHIVASNPNLESMDLHFPAIHPAILPLNPLTLENLTRMSLGGHYLLSQLLDNLTLPSLAYLSYNIEAREPIEETITNLISRSNNPPLATLSIAYHAGAALYYGAAACIMNWGFLMDVPELRTLKVGGTAFEPLLVALSAPEDGTGQWFCPKLTGLYMKGCHAHGDGVSKLVQMVDMRNPTPTSSTQTTNAGGGGGPVDKLKHLELHDCAVLGPDVVQWMKSRILEVVCVELASDRWVRFRS</sequence>
<proteinExistence type="predicted"/>
<reference evidence="1" key="2">
    <citation type="journal article" date="2020" name="Nat. Commun.">
        <title>Large-scale genome sequencing of mycorrhizal fungi provides insights into the early evolution of symbiotic traits.</title>
        <authorList>
            <person name="Miyauchi S."/>
            <person name="Kiss E."/>
            <person name="Kuo A."/>
            <person name="Drula E."/>
            <person name="Kohler A."/>
            <person name="Sanchez-Garcia M."/>
            <person name="Morin E."/>
            <person name="Andreopoulos B."/>
            <person name="Barry K.W."/>
            <person name="Bonito G."/>
            <person name="Buee M."/>
            <person name="Carver A."/>
            <person name="Chen C."/>
            <person name="Cichocki N."/>
            <person name="Clum A."/>
            <person name="Culley D."/>
            <person name="Crous P.W."/>
            <person name="Fauchery L."/>
            <person name="Girlanda M."/>
            <person name="Hayes R.D."/>
            <person name="Keri Z."/>
            <person name="LaButti K."/>
            <person name="Lipzen A."/>
            <person name="Lombard V."/>
            <person name="Magnuson J."/>
            <person name="Maillard F."/>
            <person name="Murat C."/>
            <person name="Nolan M."/>
            <person name="Ohm R.A."/>
            <person name="Pangilinan J."/>
            <person name="Pereira M.F."/>
            <person name="Perotto S."/>
            <person name="Peter M."/>
            <person name="Pfister S."/>
            <person name="Riley R."/>
            <person name="Sitrit Y."/>
            <person name="Stielow J.B."/>
            <person name="Szollosi G."/>
            <person name="Zifcakova L."/>
            <person name="Stursova M."/>
            <person name="Spatafora J.W."/>
            <person name="Tedersoo L."/>
            <person name="Vaario L.M."/>
            <person name="Yamada A."/>
            <person name="Yan M."/>
            <person name="Wang P."/>
            <person name="Xu J."/>
            <person name="Bruns T."/>
            <person name="Baldrian P."/>
            <person name="Vilgalys R."/>
            <person name="Dunand C."/>
            <person name="Henrissat B."/>
            <person name="Grigoriev I.V."/>
            <person name="Hibbett D."/>
            <person name="Nagy L.G."/>
            <person name="Martin F.M."/>
        </authorList>
    </citation>
    <scope>NUCLEOTIDE SEQUENCE</scope>
    <source>
        <strain evidence="1">P2</strain>
    </source>
</reference>
<reference evidence="1" key="1">
    <citation type="submission" date="2019-10" db="EMBL/GenBank/DDBJ databases">
        <authorList>
            <consortium name="DOE Joint Genome Institute"/>
            <person name="Kuo A."/>
            <person name="Miyauchi S."/>
            <person name="Kiss E."/>
            <person name="Drula E."/>
            <person name="Kohler A."/>
            <person name="Sanchez-Garcia M."/>
            <person name="Andreopoulos B."/>
            <person name="Barry K.W."/>
            <person name="Bonito G."/>
            <person name="Buee M."/>
            <person name="Carver A."/>
            <person name="Chen C."/>
            <person name="Cichocki N."/>
            <person name="Clum A."/>
            <person name="Culley D."/>
            <person name="Crous P.W."/>
            <person name="Fauchery L."/>
            <person name="Girlanda M."/>
            <person name="Hayes R."/>
            <person name="Keri Z."/>
            <person name="Labutti K."/>
            <person name="Lipzen A."/>
            <person name="Lombard V."/>
            <person name="Magnuson J."/>
            <person name="Maillard F."/>
            <person name="Morin E."/>
            <person name="Murat C."/>
            <person name="Nolan M."/>
            <person name="Ohm R."/>
            <person name="Pangilinan J."/>
            <person name="Pereira M."/>
            <person name="Perotto S."/>
            <person name="Peter M."/>
            <person name="Riley R."/>
            <person name="Sitrit Y."/>
            <person name="Stielow B."/>
            <person name="Szollosi G."/>
            <person name="Zifcakova L."/>
            <person name="Stursova M."/>
            <person name="Spatafora J.W."/>
            <person name="Tedersoo L."/>
            <person name="Vaario L.-M."/>
            <person name="Yamada A."/>
            <person name="Yan M."/>
            <person name="Wang P."/>
            <person name="Xu J."/>
            <person name="Bruns T."/>
            <person name="Baldrian P."/>
            <person name="Vilgalys R."/>
            <person name="Henrissat B."/>
            <person name="Grigoriev I.V."/>
            <person name="Hibbett D."/>
            <person name="Nagy L.G."/>
            <person name="Martin F.M."/>
        </authorList>
    </citation>
    <scope>NUCLEOTIDE SEQUENCE</scope>
    <source>
        <strain evidence="1">P2</strain>
    </source>
</reference>
<evidence type="ECO:0000313" key="1">
    <source>
        <dbReference type="EMBL" id="KAF9652297.1"/>
    </source>
</evidence>
<gene>
    <name evidence="1" type="ORF">BDM02DRAFT_3153761</name>
</gene>
<comment type="caution">
    <text evidence="1">The sequence shown here is derived from an EMBL/GenBank/DDBJ whole genome shotgun (WGS) entry which is preliminary data.</text>
</comment>
<name>A0ACB6ZRZ0_THEGA</name>
<organism evidence="1 2">
    <name type="scientific">Thelephora ganbajun</name>
    <name type="common">Ganba fungus</name>
    <dbReference type="NCBI Taxonomy" id="370292"/>
    <lineage>
        <taxon>Eukaryota</taxon>
        <taxon>Fungi</taxon>
        <taxon>Dikarya</taxon>
        <taxon>Basidiomycota</taxon>
        <taxon>Agaricomycotina</taxon>
        <taxon>Agaricomycetes</taxon>
        <taxon>Thelephorales</taxon>
        <taxon>Thelephoraceae</taxon>
        <taxon>Thelephora</taxon>
    </lineage>
</organism>
<dbReference type="EMBL" id="MU117969">
    <property type="protein sequence ID" value="KAF9652297.1"/>
    <property type="molecule type" value="Genomic_DNA"/>
</dbReference>
<dbReference type="Proteomes" id="UP000886501">
    <property type="component" value="Unassembled WGS sequence"/>
</dbReference>
<keyword evidence="2" id="KW-1185">Reference proteome</keyword>
<accession>A0ACB6ZRZ0</accession>
<evidence type="ECO:0000313" key="2">
    <source>
        <dbReference type="Proteomes" id="UP000886501"/>
    </source>
</evidence>
<protein>
    <submittedName>
        <fullName evidence="1">Uncharacterized protein</fullName>
    </submittedName>
</protein>